<evidence type="ECO:0000256" key="5">
    <source>
        <dbReference type="ARBA" id="ARBA00022692"/>
    </source>
</evidence>
<evidence type="ECO:0000256" key="4">
    <source>
        <dbReference type="ARBA" id="ARBA00022452"/>
    </source>
</evidence>
<dbReference type="STRING" id="400092.PKOR_21865"/>
<proteinExistence type="inferred from homology"/>
<dbReference type="RefSeq" id="WP_046313524.1">
    <property type="nucleotide sequence ID" value="NZ_CBCSCY010000050.1"/>
</dbReference>
<dbReference type="HOGENOM" id="CLU_012817_14_4_10"/>
<dbReference type="GO" id="GO:0015562">
    <property type="term" value="F:efflux transmembrane transporter activity"/>
    <property type="evidence" value="ECO:0007669"/>
    <property type="project" value="InterPro"/>
</dbReference>
<keyword evidence="3" id="KW-0813">Transport</keyword>
<name>A0A0E3UYK8_9BACT</name>
<dbReference type="PATRIC" id="fig|400092.3.peg.4807"/>
<evidence type="ECO:0000256" key="6">
    <source>
        <dbReference type="ARBA" id="ARBA00023136"/>
    </source>
</evidence>
<dbReference type="EMBL" id="CP009621">
    <property type="protein sequence ID" value="AKD05227.1"/>
    <property type="molecule type" value="Genomic_DNA"/>
</dbReference>
<evidence type="ECO:0000313" key="10">
    <source>
        <dbReference type="Proteomes" id="UP000033109"/>
    </source>
</evidence>
<dbReference type="AlphaFoldDB" id="A0A0E3UYK8"/>
<comment type="similarity">
    <text evidence="2">Belongs to the outer membrane factor (OMF) (TC 1.B.17) family.</text>
</comment>
<keyword evidence="8" id="KW-0732">Signal</keyword>
<dbReference type="PANTHER" id="PTHR30026:SF20">
    <property type="entry name" value="OUTER MEMBRANE PROTEIN TOLC"/>
    <property type="match status" value="1"/>
</dbReference>
<feature type="chain" id="PRO_5002413250" description="Transporter" evidence="8">
    <location>
        <begin position="26"/>
        <end position="438"/>
    </location>
</feature>
<gene>
    <name evidence="9" type="ORF">PKOR_21865</name>
</gene>
<comment type="subcellular location">
    <subcellularLocation>
        <location evidence="1">Cell outer membrane</location>
    </subcellularLocation>
</comment>
<sequence>MILKFFFYPAWLLLLLLLPAYQAQAQEQQPDTLSLSRVEAEALFLERNLAIIAERLNIEEAEALILQAKAWPNPELEISEVNFWATRHQLANGEGAPPLFGDRFGKNRQFSVQLEQLVQTARKRKKNISLQVANRELAQTAYTEMLLSLKAEFRTQLAELLFHQNNVRLLQQQQSVLSQLIRAQEAQLRNGNISKADFYRIRALDLAMRAELKEALEDSNEAQKELKSLMLLPASVTLFLTDAAPLPDQALLLNQPLDSLLAMAERQNPAVLVAVSDMRVSEAEHTLERALRVPDLRFNTNYDRGGNILLNFIGFGVAMDLPFFDRNRGNIQAAQARVQQSRHLHALRVNEAQNQVVKAYKDYQLLADLYQSLDEAYINELDEVLAGVSRNFQRKNINLLEFLDFFDAFKENKLLYFDTIRSLESKKEELNLLTGTDL</sequence>
<dbReference type="PANTHER" id="PTHR30026">
    <property type="entry name" value="OUTER MEMBRANE PROTEIN TOLC"/>
    <property type="match status" value="1"/>
</dbReference>
<keyword evidence="6" id="KW-0472">Membrane</keyword>
<dbReference type="KEGG" id="pko:PKOR_21865"/>
<dbReference type="InterPro" id="IPR051906">
    <property type="entry name" value="TolC-like"/>
</dbReference>
<dbReference type="Gene3D" id="1.20.1600.10">
    <property type="entry name" value="Outer membrane efflux proteins (OEP)"/>
    <property type="match status" value="1"/>
</dbReference>
<keyword evidence="4" id="KW-1134">Transmembrane beta strand</keyword>
<accession>A0A0E3UYK8</accession>
<dbReference type="GO" id="GO:0009279">
    <property type="term" value="C:cell outer membrane"/>
    <property type="evidence" value="ECO:0007669"/>
    <property type="project" value="UniProtKB-SubCell"/>
</dbReference>
<dbReference type="Pfam" id="PF02321">
    <property type="entry name" value="OEP"/>
    <property type="match status" value="2"/>
</dbReference>
<evidence type="ECO:0000256" key="3">
    <source>
        <dbReference type="ARBA" id="ARBA00022448"/>
    </source>
</evidence>
<dbReference type="OrthoDB" id="9791261at2"/>
<reference evidence="9 10" key="1">
    <citation type="journal article" date="2015" name="Sci. Rep.">
        <title>Unraveling adaptation of Pontibacter korlensis to radiation and infertility in desert through complete genome and comparative transcriptomic analysis.</title>
        <authorList>
            <person name="Dai J."/>
            <person name="Dai W."/>
            <person name="Qiu C."/>
            <person name="Yang Z."/>
            <person name="Zhang Y."/>
            <person name="Zhou M."/>
            <person name="Zhang L."/>
            <person name="Fang C."/>
            <person name="Gao Q."/>
            <person name="Yang Q."/>
            <person name="Li X."/>
            <person name="Wang Z."/>
            <person name="Wang Z."/>
            <person name="Jia Z."/>
            <person name="Chen X."/>
        </authorList>
    </citation>
    <scope>NUCLEOTIDE SEQUENCE [LARGE SCALE GENOMIC DNA]</scope>
    <source>
        <strain evidence="9 10">X14-1T</strain>
    </source>
</reference>
<feature type="signal peptide" evidence="8">
    <location>
        <begin position="1"/>
        <end position="25"/>
    </location>
</feature>
<evidence type="ECO:0000256" key="7">
    <source>
        <dbReference type="ARBA" id="ARBA00023237"/>
    </source>
</evidence>
<dbReference type="GO" id="GO:1990281">
    <property type="term" value="C:efflux pump complex"/>
    <property type="evidence" value="ECO:0007669"/>
    <property type="project" value="TreeGrafter"/>
</dbReference>
<evidence type="ECO:0000256" key="8">
    <source>
        <dbReference type="SAM" id="SignalP"/>
    </source>
</evidence>
<dbReference type="GO" id="GO:0015288">
    <property type="term" value="F:porin activity"/>
    <property type="evidence" value="ECO:0007669"/>
    <property type="project" value="TreeGrafter"/>
</dbReference>
<evidence type="ECO:0000256" key="1">
    <source>
        <dbReference type="ARBA" id="ARBA00004442"/>
    </source>
</evidence>
<dbReference type="InterPro" id="IPR003423">
    <property type="entry name" value="OMP_efflux"/>
</dbReference>
<dbReference type="Proteomes" id="UP000033109">
    <property type="component" value="Chromosome"/>
</dbReference>
<evidence type="ECO:0000256" key="2">
    <source>
        <dbReference type="ARBA" id="ARBA00007613"/>
    </source>
</evidence>
<organism evidence="9 10">
    <name type="scientific">Pontibacter korlensis</name>
    <dbReference type="NCBI Taxonomy" id="400092"/>
    <lineage>
        <taxon>Bacteria</taxon>
        <taxon>Pseudomonadati</taxon>
        <taxon>Bacteroidota</taxon>
        <taxon>Cytophagia</taxon>
        <taxon>Cytophagales</taxon>
        <taxon>Hymenobacteraceae</taxon>
        <taxon>Pontibacter</taxon>
    </lineage>
</organism>
<evidence type="ECO:0000313" key="9">
    <source>
        <dbReference type="EMBL" id="AKD05227.1"/>
    </source>
</evidence>
<dbReference type="SUPFAM" id="SSF56954">
    <property type="entry name" value="Outer membrane efflux proteins (OEP)"/>
    <property type="match status" value="1"/>
</dbReference>
<protein>
    <recommendedName>
        <fullName evidence="11">Transporter</fullName>
    </recommendedName>
</protein>
<keyword evidence="7" id="KW-0998">Cell outer membrane</keyword>
<evidence type="ECO:0008006" key="11">
    <source>
        <dbReference type="Google" id="ProtNLM"/>
    </source>
</evidence>
<keyword evidence="5" id="KW-0812">Transmembrane</keyword>
<keyword evidence="10" id="KW-1185">Reference proteome</keyword>